<dbReference type="AlphaFoldDB" id="F6EH48"/>
<evidence type="ECO:0000313" key="2">
    <source>
        <dbReference type="Proteomes" id="UP000009235"/>
    </source>
</evidence>
<accession>F6EH48</accession>
<gene>
    <name evidence="1" type="ordered locus">AS9A_1433</name>
</gene>
<keyword evidence="2" id="KW-1185">Reference proteome</keyword>
<organism evidence="1 2">
    <name type="scientific">Hoyosella subflava (strain DSM 45089 / JCM 17490 / NBRC 109087 / DQS3-9A1)</name>
    <name type="common">Amycolicicoccus subflavus</name>
    <dbReference type="NCBI Taxonomy" id="443218"/>
    <lineage>
        <taxon>Bacteria</taxon>
        <taxon>Bacillati</taxon>
        <taxon>Actinomycetota</taxon>
        <taxon>Actinomycetes</taxon>
        <taxon>Mycobacteriales</taxon>
        <taxon>Hoyosellaceae</taxon>
        <taxon>Hoyosella</taxon>
    </lineage>
</organism>
<dbReference type="Proteomes" id="UP000009235">
    <property type="component" value="Chromosome"/>
</dbReference>
<evidence type="ECO:0000313" key="1">
    <source>
        <dbReference type="EMBL" id="AEF39885.1"/>
    </source>
</evidence>
<dbReference type="KEGG" id="asd:AS9A_1433"/>
<proteinExistence type="predicted"/>
<dbReference type="EMBL" id="CP002786">
    <property type="protein sequence ID" value="AEF39885.1"/>
    <property type="molecule type" value="Genomic_DNA"/>
</dbReference>
<sequence>MEYDVLVEVRQADLDVAFLQRRYEFANNIRGVTGHRERR</sequence>
<protein>
    <submittedName>
        <fullName evidence="1">Uncharacterized protein</fullName>
    </submittedName>
</protein>
<name>F6EH48_HOYSD</name>
<dbReference type="HOGENOM" id="CLU_3303699_0_0_11"/>
<reference evidence="1 2" key="1">
    <citation type="journal article" date="2011" name="J. Bacteriol.">
        <title>Complete genome sequence of Amycolicicoccus subflavus DQS3-9A1T, an actinomycete isolated from crude oil-polluted soil.</title>
        <authorList>
            <person name="Cai M."/>
            <person name="Chen W.M."/>
            <person name="Nie Y."/>
            <person name="Chi C.Q."/>
            <person name="Wang Y.N."/>
            <person name="Tang Y.Q."/>
            <person name="Li G.Y."/>
            <person name="Wu X.L."/>
        </authorList>
    </citation>
    <scope>NUCLEOTIDE SEQUENCE [LARGE SCALE GENOMIC DNA]</scope>
    <source>
        <strain evidence="2">DSM 45089 / DQS3-9A1</strain>
    </source>
</reference>